<dbReference type="RefSeq" id="WP_184784133.1">
    <property type="nucleotide sequence ID" value="NZ_JACHMG010000001.1"/>
</dbReference>
<gene>
    <name evidence="1" type="ORF">BJY18_007121</name>
</gene>
<accession>A0A840J3I5</accession>
<dbReference type="PANTHER" id="PTHR39186:SF1">
    <property type="entry name" value="DUF2071 DOMAIN-CONTAINING PROTEIN"/>
    <property type="match status" value="1"/>
</dbReference>
<keyword evidence="2" id="KW-1185">Reference proteome</keyword>
<dbReference type="Pfam" id="PF09844">
    <property type="entry name" value="DUF2071"/>
    <property type="match status" value="1"/>
</dbReference>
<dbReference type="PANTHER" id="PTHR39186">
    <property type="entry name" value="DUF2071 FAMILY PROTEIN"/>
    <property type="match status" value="1"/>
</dbReference>
<protein>
    <submittedName>
        <fullName evidence="1">Uncharacterized protein YqjF (DUF2071 family)</fullName>
    </submittedName>
</protein>
<evidence type="ECO:0000313" key="2">
    <source>
        <dbReference type="Proteomes" id="UP000581769"/>
    </source>
</evidence>
<proteinExistence type="predicted"/>
<dbReference type="SUPFAM" id="SSF160104">
    <property type="entry name" value="Acetoacetate decarboxylase-like"/>
    <property type="match status" value="1"/>
</dbReference>
<dbReference type="InterPro" id="IPR023375">
    <property type="entry name" value="ADC_dom_sf"/>
</dbReference>
<dbReference type="InterPro" id="IPR018644">
    <property type="entry name" value="DUF2071"/>
</dbReference>
<dbReference type="EMBL" id="JACHMG010000001">
    <property type="protein sequence ID" value="MBB4689636.1"/>
    <property type="molecule type" value="Genomic_DNA"/>
</dbReference>
<sequence length="247" mass="27876">MVPEFVTPVSPRRLHRRTMLQDWCGVSFLHWAVDPASVAARLPAGTVPDVTDGVTYVGLVLFRMRRVRLPREPGLPYLRTFCEVNVRLYSVDVHGRRGVVFLSLDAARLLAVLVGRLGTRLPYRWSRMRQWRSGSVVSYRSRRRESGPDTASVRASVSVAGKVRQPTAVERFVTARWGLHVRCGGRTWYLPNDHEEWPLHRARLLDLDENLVESAGVAVLDREPVSVLYSPGVSVRFGTPLPVDPDC</sequence>
<dbReference type="AlphaFoldDB" id="A0A840J3I5"/>
<reference evidence="1 2" key="1">
    <citation type="submission" date="2020-08" db="EMBL/GenBank/DDBJ databases">
        <title>Sequencing the genomes of 1000 actinobacteria strains.</title>
        <authorList>
            <person name="Klenk H.-P."/>
        </authorList>
    </citation>
    <scope>NUCLEOTIDE SEQUENCE [LARGE SCALE GENOMIC DNA]</scope>
    <source>
        <strain evidence="1 2">DSM 45859</strain>
    </source>
</reference>
<evidence type="ECO:0000313" key="1">
    <source>
        <dbReference type="EMBL" id="MBB4689636.1"/>
    </source>
</evidence>
<comment type="caution">
    <text evidence="1">The sequence shown here is derived from an EMBL/GenBank/DDBJ whole genome shotgun (WGS) entry which is preliminary data.</text>
</comment>
<dbReference type="Proteomes" id="UP000581769">
    <property type="component" value="Unassembled WGS sequence"/>
</dbReference>
<organism evidence="1 2">
    <name type="scientific">Amycolatopsis jiangsuensis</name>
    <dbReference type="NCBI Taxonomy" id="1181879"/>
    <lineage>
        <taxon>Bacteria</taxon>
        <taxon>Bacillati</taxon>
        <taxon>Actinomycetota</taxon>
        <taxon>Actinomycetes</taxon>
        <taxon>Pseudonocardiales</taxon>
        <taxon>Pseudonocardiaceae</taxon>
        <taxon>Amycolatopsis</taxon>
    </lineage>
</organism>
<name>A0A840J3I5_9PSEU</name>